<dbReference type="EMBL" id="CAXDID020000169">
    <property type="protein sequence ID" value="CAL6046656.1"/>
    <property type="molecule type" value="Genomic_DNA"/>
</dbReference>
<evidence type="ECO:0000259" key="8">
    <source>
        <dbReference type="Pfam" id="PF00728"/>
    </source>
</evidence>
<dbReference type="Proteomes" id="UP001642409">
    <property type="component" value="Unassembled WGS sequence"/>
</dbReference>
<reference evidence="10" key="1">
    <citation type="submission" date="2023-06" db="EMBL/GenBank/DDBJ databases">
        <authorList>
            <person name="Kurt Z."/>
        </authorList>
    </citation>
    <scope>NUCLEOTIDE SEQUENCE</scope>
</reference>
<dbReference type="GO" id="GO:0006689">
    <property type="term" value="P:ganglioside catabolic process"/>
    <property type="evidence" value="ECO:0007669"/>
    <property type="project" value="TreeGrafter"/>
</dbReference>
<evidence type="ECO:0000256" key="7">
    <source>
        <dbReference type="PIRSR" id="PIRSR001093-1"/>
    </source>
</evidence>
<keyword evidence="5 6" id="KW-0326">Glycosidase</keyword>
<dbReference type="GO" id="GO:0005975">
    <property type="term" value="P:carbohydrate metabolic process"/>
    <property type="evidence" value="ECO:0007669"/>
    <property type="project" value="InterPro"/>
</dbReference>
<keyword evidence="12" id="KW-1185">Reference proteome</keyword>
<proteinExistence type="inferred from homology"/>
<dbReference type="Pfam" id="PF14845">
    <property type="entry name" value="Glycohydro_20b2"/>
    <property type="match status" value="1"/>
</dbReference>
<comment type="catalytic activity">
    <reaction evidence="1 6">
        <text>Hydrolysis of terminal non-reducing N-acetyl-D-hexosamine residues in N-acetyl-beta-D-hexosaminides.</text>
        <dbReference type="EC" id="3.2.1.52"/>
    </reaction>
</comment>
<evidence type="ECO:0000256" key="3">
    <source>
        <dbReference type="ARBA" id="ARBA00022801"/>
    </source>
</evidence>
<evidence type="ECO:0000256" key="5">
    <source>
        <dbReference type="ARBA" id="ARBA00023295"/>
    </source>
</evidence>
<dbReference type="InterPro" id="IPR015883">
    <property type="entry name" value="Glyco_hydro_20_cat"/>
</dbReference>
<dbReference type="AlphaFoldDB" id="A0AA86TY06"/>
<evidence type="ECO:0000256" key="4">
    <source>
        <dbReference type="ARBA" id="ARBA00023180"/>
    </source>
</evidence>
<evidence type="ECO:0000256" key="6">
    <source>
        <dbReference type="PIRNR" id="PIRNR001093"/>
    </source>
</evidence>
<feature type="domain" description="Glycoside hydrolase family 20 catalytic" evidence="8">
    <location>
        <begin position="160"/>
        <end position="490"/>
    </location>
</feature>
<evidence type="ECO:0000313" key="11">
    <source>
        <dbReference type="EMBL" id="CAL6046656.1"/>
    </source>
</evidence>
<dbReference type="Pfam" id="PF00728">
    <property type="entry name" value="Glyco_hydro_20"/>
    <property type="match status" value="1"/>
</dbReference>
<sequence length="533" mass="60832">MLMNIMLTMKVTISPIPADYSIKTEYSPLSELTLNCKYKDTNAQCNQHIFENFKFFAQTLYPREQPYTPTQYNGKGYMNAISQVTVIVTTSSESYDITKMDESYILDVLSNEIKITAANHFALSRAFATLVQLMDVHPELKEDKKAYAIYQAHVSDKAAFPWRELLLDAARHYISLETLKRNVDALAIAKFNVLHLHISDSESFPLQFKNAPQNKLKAAQWSPYHYYTIEDMVELQTYANQRGVILYLEIDVPGRVYSWGKADQDIVAHCPSYSGNVNNIPINPANEKSYEYLKGILSEIFKSALFTNGNMKISPMIHLGGDEIISSCWREDTIIASYMAQRGMSTSDLWREFHGRVNGIISEITNGNFPYQVYWADSLHNGNPMTEKSIAHFWISIDKSDALNKNMYVIQSTHWYLDKMSPDADKSHFVFQDTWMDFYQVDILAGVSDDQKKQVLGGGPCQWGETVTERSIEQHMYPRALAISEVLWSNPSSRDITQTVIDRLDNLNCKLFHAGIKTGTMKSDIPCFGYPVK</sequence>
<dbReference type="GO" id="GO:0005764">
    <property type="term" value="C:lysosome"/>
    <property type="evidence" value="ECO:0007669"/>
    <property type="project" value="TreeGrafter"/>
</dbReference>
<dbReference type="InterPro" id="IPR017853">
    <property type="entry name" value="GH"/>
</dbReference>
<keyword evidence="4" id="KW-0325">Glycoprotein</keyword>
<dbReference type="Gene3D" id="3.30.379.10">
    <property type="entry name" value="Chitobiase/beta-hexosaminidase domain 2-like"/>
    <property type="match status" value="1"/>
</dbReference>
<dbReference type="SUPFAM" id="SSF51445">
    <property type="entry name" value="(Trans)glycosidases"/>
    <property type="match status" value="1"/>
</dbReference>
<comment type="caution">
    <text evidence="10">The sequence shown here is derived from an EMBL/GenBank/DDBJ whole genome shotgun (WGS) entry which is preliminary data.</text>
</comment>
<dbReference type="GO" id="GO:0004563">
    <property type="term" value="F:beta-N-acetylhexosaminidase activity"/>
    <property type="evidence" value="ECO:0007669"/>
    <property type="project" value="UniProtKB-EC"/>
</dbReference>
<dbReference type="GO" id="GO:0016020">
    <property type="term" value="C:membrane"/>
    <property type="evidence" value="ECO:0007669"/>
    <property type="project" value="TreeGrafter"/>
</dbReference>
<dbReference type="PIRSF" id="PIRSF001093">
    <property type="entry name" value="B-hxosamndse_ab_euk"/>
    <property type="match status" value="1"/>
</dbReference>
<dbReference type="PRINTS" id="PR00738">
    <property type="entry name" value="GLHYDRLASE20"/>
</dbReference>
<dbReference type="InterPro" id="IPR025705">
    <property type="entry name" value="Beta_hexosaminidase_sua/sub"/>
</dbReference>
<feature type="domain" description="Beta-hexosaminidase eukaryotic type N-terminal" evidence="9">
    <location>
        <begin position="14"/>
        <end position="133"/>
    </location>
</feature>
<dbReference type="SUPFAM" id="SSF55545">
    <property type="entry name" value="beta-N-acetylhexosaminidase-like domain"/>
    <property type="match status" value="1"/>
</dbReference>
<dbReference type="GO" id="GO:0030203">
    <property type="term" value="P:glycosaminoglycan metabolic process"/>
    <property type="evidence" value="ECO:0007669"/>
    <property type="project" value="TreeGrafter"/>
</dbReference>
<dbReference type="EMBL" id="CATOUU010000554">
    <property type="protein sequence ID" value="CAI9933880.1"/>
    <property type="molecule type" value="Genomic_DNA"/>
</dbReference>
<evidence type="ECO:0000313" key="12">
    <source>
        <dbReference type="Proteomes" id="UP001642409"/>
    </source>
</evidence>
<dbReference type="PANTHER" id="PTHR22600">
    <property type="entry name" value="BETA-HEXOSAMINIDASE"/>
    <property type="match status" value="1"/>
</dbReference>
<evidence type="ECO:0000256" key="1">
    <source>
        <dbReference type="ARBA" id="ARBA00001231"/>
    </source>
</evidence>
<dbReference type="Gene3D" id="3.20.20.80">
    <property type="entry name" value="Glycosidases"/>
    <property type="match status" value="1"/>
</dbReference>
<protein>
    <recommendedName>
        <fullName evidence="6">Beta-hexosaminidase</fullName>
        <ecNumber evidence="6">3.2.1.52</ecNumber>
    </recommendedName>
</protein>
<evidence type="ECO:0000256" key="2">
    <source>
        <dbReference type="ARBA" id="ARBA00006285"/>
    </source>
</evidence>
<evidence type="ECO:0000259" key="9">
    <source>
        <dbReference type="Pfam" id="PF14845"/>
    </source>
</evidence>
<evidence type="ECO:0000313" key="10">
    <source>
        <dbReference type="EMBL" id="CAI9933880.1"/>
    </source>
</evidence>
<name>A0AA86TY06_9EUKA</name>
<organism evidence="10">
    <name type="scientific">Hexamita inflata</name>
    <dbReference type="NCBI Taxonomy" id="28002"/>
    <lineage>
        <taxon>Eukaryota</taxon>
        <taxon>Metamonada</taxon>
        <taxon>Diplomonadida</taxon>
        <taxon>Hexamitidae</taxon>
        <taxon>Hexamitinae</taxon>
        <taxon>Hexamita</taxon>
    </lineage>
</organism>
<keyword evidence="3 6" id="KW-0378">Hydrolase</keyword>
<comment type="similarity">
    <text evidence="2 6">Belongs to the glycosyl hydrolase 20 family.</text>
</comment>
<dbReference type="InterPro" id="IPR029019">
    <property type="entry name" value="HEX_eukaryotic_N"/>
</dbReference>
<gene>
    <name evidence="10" type="ORF">HINF_LOCUS21525</name>
    <name evidence="11" type="ORF">HINF_LOCUS41828</name>
</gene>
<dbReference type="InterPro" id="IPR029018">
    <property type="entry name" value="Hex-like_dom2"/>
</dbReference>
<feature type="active site" description="Proton donor" evidence="7">
    <location>
        <position position="323"/>
    </location>
</feature>
<reference evidence="11 12" key="2">
    <citation type="submission" date="2024-07" db="EMBL/GenBank/DDBJ databases">
        <authorList>
            <person name="Akdeniz Z."/>
        </authorList>
    </citation>
    <scope>NUCLEOTIDE SEQUENCE [LARGE SCALE GENOMIC DNA]</scope>
</reference>
<dbReference type="EC" id="3.2.1.52" evidence="6"/>
<accession>A0AA86TY06</accession>
<dbReference type="PANTHER" id="PTHR22600:SF21">
    <property type="entry name" value="BETA-HEXOSAMINIDASE A"/>
    <property type="match status" value="1"/>
</dbReference>